<evidence type="ECO:0000256" key="8">
    <source>
        <dbReference type="ARBA" id="ARBA00022989"/>
    </source>
</evidence>
<evidence type="ECO:0000256" key="7">
    <source>
        <dbReference type="ARBA" id="ARBA00022982"/>
    </source>
</evidence>
<dbReference type="Pfam" id="PF03116">
    <property type="entry name" value="NQR2_RnfD_RnfE"/>
    <property type="match status" value="1"/>
</dbReference>
<dbReference type="EC" id="7.-.-.-" evidence="10"/>
<feature type="transmembrane region" description="Helical" evidence="10">
    <location>
        <begin position="73"/>
        <end position="89"/>
    </location>
</feature>
<dbReference type="InterPro" id="IPR011303">
    <property type="entry name" value="RnfD_bac"/>
</dbReference>
<feature type="transmembrane region" description="Helical" evidence="10">
    <location>
        <begin position="125"/>
        <end position="144"/>
    </location>
</feature>
<evidence type="ECO:0000256" key="2">
    <source>
        <dbReference type="ARBA" id="ARBA00022553"/>
    </source>
</evidence>
<keyword evidence="5 10" id="KW-0812">Transmembrane</keyword>
<feature type="transmembrane region" description="Helical" evidence="10">
    <location>
        <begin position="212"/>
        <end position="229"/>
    </location>
</feature>
<keyword evidence="2 10" id="KW-0597">Phosphoprotein</keyword>
<dbReference type="GO" id="GO:0022900">
    <property type="term" value="P:electron transport chain"/>
    <property type="evidence" value="ECO:0007669"/>
    <property type="project" value="UniProtKB-UniRule"/>
</dbReference>
<dbReference type="NCBIfam" id="TIGR01946">
    <property type="entry name" value="rnfD"/>
    <property type="match status" value="1"/>
</dbReference>
<keyword evidence="6 10" id="KW-1278">Translocase</keyword>
<feature type="transmembrane region" description="Helical" evidence="10">
    <location>
        <begin position="21"/>
        <end position="39"/>
    </location>
</feature>
<protein>
    <recommendedName>
        <fullName evidence="10">Ion-translocating oxidoreductase complex subunit D</fullName>
        <ecNumber evidence="10">7.-.-.-</ecNumber>
    </recommendedName>
    <alternativeName>
        <fullName evidence="10">Rnf electron transport complex subunit D</fullName>
    </alternativeName>
</protein>
<evidence type="ECO:0000313" key="11">
    <source>
        <dbReference type="EMBL" id="HIX05564.1"/>
    </source>
</evidence>
<feature type="transmembrane region" description="Helical" evidence="10">
    <location>
        <begin position="180"/>
        <end position="205"/>
    </location>
</feature>
<keyword evidence="3 10" id="KW-0285">Flavoprotein</keyword>
<gene>
    <name evidence="10" type="primary">rnfD</name>
    <name evidence="11" type="ORF">H9865_05610</name>
</gene>
<comment type="cofactor">
    <cofactor evidence="10">
        <name>FMN</name>
        <dbReference type="ChEBI" id="CHEBI:58210"/>
    </cofactor>
</comment>
<evidence type="ECO:0000256" key="10">
    <source>
        <dbReference type="HAMAP-Rule" id="MF_00462"/>
    </source>
</evidence>
<comment type="subunit">
    <text evidence="10">The complex is composed of six subunits: RnfA, RnfB, RnfC, RnfD, RnfE and RnfG.</text>
</comment>
<dbReference type="GO" id="GO:0055085">
    <property type="term" value="P:transmembrane transport"/>
    <property type="evidence" value="ECO:0007669"/>
    <property type="project" value="InterPro"/>
</dbReference>
<evidence type="ECO:0000256" key="3">
    <source>
        <dbReference type="ARBA" id="ARBA00022630"/>
    </source>
</evidence>
<dbReference type="AlphaFoldDB" id="A0A9D1V4F6"/>
<comment type="similarity">
    <text evidence="10">Belongs to the NqrB/RnfD family.</text>
</comment>
<accession>A0A9D1V4F6</accession>
<proteinExistence type="inferred from homology"/>
<sequence>MENRLKVTASPHIQDNSSTRKLMLNVIIALLPCVVASTIIFGARTLLVCGVTVAASVLFEYLYCHLMKKPNPVGDLSAVVTGLILALNMPVSMPLWIAIVGAFIAIVITKQLFGGIGMNFANPALVARIVLFTGFASRMTAWVYPAKATRTLTMMGVDAATGATPLQVEGGVGKYPLMDLFMGVHGGVMGETCALAILIGLAWLLITRTITATIPVAYVGSYALFSFLLNVGELGAADAGMLVLHEVLAGGLLFGAVFMATDYVTSPFTLKGKIVFGIGLGLITFGIRAFGNMAEGVSYAILLMNLFVPYINDLTRQVPLGYKKHKKGAEKA</sequence>
<dbReference type="PANTHER" id="PTHR30578">
    <property type="entry name" value="ELECTRON TRANSPORT COMPLEX PROTEIN RNFD"/>
    <property type="match status" value="1"/>
</dbReference>
<keyword evidence="9 10" id="KW-0472">Membrane</keyword>
<evidence type="ECO:0000256" key="4">
    <source>
        <dbReference type="ARBA" id="ARBA00022643"/>
    </source>
</evidence>
<evidence type="ECO:0000256" key="5">
    <source>
        <dbReference type="ARBA" id="ARBA00022692"/>
    </source>
</evidence>
<keyword evidence="8 10" id="KW-1133">Transmembrane helix</keyword>
<reference evidence="11" key="2">
    <citation type="submission" date="2021-04" db="EMBL/GenBank/DDBJ databases">
        <authorList>
            <person name="Gilroy R."/>
        </authorList>
    </citation>
    <scope>NUCLEOTIDE SEQUENCE</scope>
    <source>
        <strain evidence="11">2239</strain>
    </source>
</reference>
<keyword evidence="1 10" id="KW-0813">Transport</keyword>
<comment type="caution">
    <text evidence="11">The sequence shown here is derived from an EMBL/GenBank/DDBJ whole genome shotgun (WGS) entry which is preliminary data.</text>
</comment>
<comment type="function">
    <text evidence="10">Part of a membrane-bound complex that couples electron transfer with translocation of ions across the membrane.</text>
</comment>
<feature type="transmembrane region" description="Helical" evidence="10">
    <location>
        <begin position="241"/>
        <end position="260"/>
    </location>
</feature>
<keyword evidence="4 10" id="KW-0288">FMN</keyword>
<dbReference type="GO" id="GO:0005886">
    <property type="term" value="C:plasma membrane"/>
    <property type="evidence" value="ECO:0007669"/>
    <property type="project" value="UniProtKB-SubCell"/>
</dbReference>
<feature type="transmembrane region" description="Helical" evidence="10">
    <location>
        <begin position="45"/>
        <end position="66"/>
    </location>
</feature>
<evidence type="ECO:0000313" key="12">
    <source>
        <dbReference type="Proteomes" id="UP000824193"/>
    </source>
</evidence>
<feature type="modified residue" description="FMN phosphoryl threonine" evidence="10">
    <location>
        <position position="164"/>
    </location>
</feature>
<keyword evidence="10" id="KW-1003">Cell membrane</keyword>
<dbReference type="HAMAP" id="MF_00462">
    <property type="entry name" value="RsxD_RnfD"/>
    <property type="match status" value="1"/>
</dbReference>
<name>A0A9D1V4F6_9FIRM</name>
<dbReference type="InterPro" id="IPR004338">
    <property type="entry name" value="NqrB/RnfD"/>
</dbReference>
<evidence type="ECO:0000256" key="1">
    <source>
        <dbReference type="ARBA" id="ARBA00022448"/>
    </source>
</evidence>
<evidence type="ECO:0000256" key="9">
    <source>
        <dbReference type="ARBA" id="ARBA00023136"/>
    </source>
</evidence>
<organism evidence="11 12">
    <name type="scientific">Candidatus Allofournierella pullicola</name>
    <dbReference type="NCBI Taxonomy" id="2838596"/>
    <lineage>
        <taxon>Bacteria</taxon>
        <taxon>Bacillati</taxon>
        <taxon>Bacillota</taxon>
        <taxon>Clostridia</taxon>
        <taxon>Eubacteriales</taxon>
        <taxon>Oscillospiraceae</taxon>
        <taxon>Allofournierella</taxon>
    </lineage>
</organism>
<reference evidence="11" key="1">
    <citation type="journal article" date="2021" name="PeerJ">
        <title>Extensive microbial diversity within the chicken gut microbiome revealed by metagenomics and culture.</title>
        <authorList>
            <person name="Gilroy R."/>
            <person name="Ravi A."/>
            <person name="Getino M."/>
            <person name="Pursley I."/>
            <person name="Horton D.L."/>
            <person name="Alikhan N.F."/>
            <person name="Baker D."/>
            <person name="Gharbi K."/>
            <person name="Hall N."/>
            <person name="Watson M."/>
            <person name="Adriaenssens E.M."/>
            <person name="Foster-Nyarko E."/>
            <person name="Jarju S."/>
            <person name="Secka A."/>
            <person name="Antonio M."/>
            <person name="Oren A."/>
            <person name="Chaudhuri R.R."/>
            <person name="La Ragione R."/>
            <person name="Hildebrand F."/>
            <person name="Pallen M.J."/>
        </authorList>
    </citation>
    <scope>NUCLEOTIDE SEQUENCE</scope>
    <source>
        <strain evidence="11">2239</strain>
    </source>
</reference>
<feature type="transmembrane region" description="Helical" evidence="10">
    <location>
        <begin position="272"/>
        <end position="291"/>
    </location>
</feature>
<keyword evidence="7 10" id="KW-0249">Electron transport</keyword>
<dbReference type="EMBL" id="DXFW01000016">
    <property type="protein sequence ID" value="HIX05564.1"/>
    <property type="molecule type" value="Genomic_DNA"/>
</dbReference>
<comment type="subcellular location">
    <subcellularLocation>
        <location evidence="10">Cell membrane</location>
        <topology evidence="10">Multi-pass membrane protein</topology>
    </subcellularLocation>
</comment>
<dbReference type="Proteomes" id="UP000824193">
    <property type="component" value="Unassembled WGS sequence"/>
</dbReference>
<dbReference type="PANTHER" id="PTHR30578:SF0">
    <property type="entry name" value="ION-TRANSLOCATING OXIDOREDUCTASE COMPLEX SUBUNIT D"/>
    <property type="match status" value="1"/>
</dbReference>
<evidence type="ECO:0000256" key="6">
    <source>
        <dbReference type="ARBA" id="ARBA00022967"/>
    </source>
</evidence>